<dbReference type="SUPFAM" id="SSF56574">
    <property type="entry name" value="Serpins"/>
    <property type="match status" value="1"/>
</dbReference>
<dbReference type="Proteomes" id="UP001151081">
    <property type="component" value="Unassembled WGS sequence"/>
</dbReference>
<dbReference type="RefSeq" id="WP_272426190.1">
    <property type="nucleotide sequence ID" value="NZ_JAGTJJ010000043.1"/>
</dbReference>
<evidence type="ECO:0000313" key="6">
    <source>
        <dbReference type="Proteomes" id="UP001151081"/>
    </source>
</evidence>
<evidence type="ECO:0000256" key="2">
    <source>
        <dbReference type="SAM" id="MobiDB-lite"/>
    </source>
</evidence>
<gene>
    <name evidence="5" type="ORF">KEG57_40335</name>
</gene>
<dbReference type="Pfam" id="PF00079">
    <property type="entry name" value="Serpin"/>
    <property type="match status" value="1"/>
</dbReference>
<dbReference type="GO" id="GO:0005615">
    <property type="term" value="C:extracellular space"/>
    <property type="evidence" value="ECO:0007669"/>
    <property type="project" value="InterPro"/>
</dbReference>
<dbReference type="EMBL" id="JAGTJJ010000043">
    <property type="protein sequence ID" value="MDC3986792.1"/>
    <property type="molecule type" value="Genomic_DNA"/>
</dbReference>
<comment type="similarity">
    <text evidence="1">Belongs to the serpin family.</text>
</comment>
<dbReference type="Gene3D" id="2.30.39.10">
    <property type="entry name" value="Alpha-1-antitrypsin, domain 1"/>
    <property type="match status" value="1"/>
</dbReference>
<dbReference type="PROSITE" id="PS00284">
    <property type="entry name" value="SERPIN"/>
    <property type="match status" value="1"/>
</dbReference>
<feature type="chain" id="PRO_5040944261" evidence="3">
    <location>
        <begin position="19"/>
        <end position="453"/>
    </location>
</feature>
<dbReference type="PANTHER" id="PTHR11461:SF211">
    <property type="entry name" value="GH10112P-RELATED"/>
    <property type="match status" value="1"/>
</dbReference>
<dbReference type="AlphaFoldDB" id="A0A9X3XAV1"/>
<evidence type="ECO:0000256" key="1">
    <source>
        <dbReference type="RuleBase" id="RU000411"/>
    </source>
</evidence>
<dbReference type="PANTHER" id="PTHR11461">
    <property type="entry name" value="SERINE PROTEASE INHIBITOR, SERPIN"/>
    <property type="match status" value="1"/>
</dbReference>
<feature type="signal peptide" evidence="3">
    <location>
        <begin position="1"/>
        <end position="18"/>
    </location>
</feature>
<feature type="compositionally biased region" description="Low complexity" evidence="2">
    <location>
        <begin position="25"/>
        <end position="57"/>
    </location>
</feature>
<keyword evidence="3" id="KW-0732">Signal</keyword>
<organism evidence="5 6">
    <name type="scientific">Polyangium jinanense</name>
    <dbReference type="NCBI Taxonomy" id="2829994"/>
    <lineage>
        <taxon>Bacteria</taxon>
        <taxon>Pseudomonadati</taxon>
        <taxon>Myxococcota</taxon>
        <taxon>Polyangia</taxon>
        <taxon>Polyangiales</taxon>
        <taxon>Polyangiaceae</taxon>
        <taxon>Polyangium</taxon>
    </lineage>
</organism>
<comment type="caution">
    <text evidence="5">The sequence shown here is derived from an EMBL/GenBank/DDBJ whole genome shotgun (WGS) entry which is preliminary data.</text>
</comment>
<dbReference type="GO" id="GO:0004867">
    <property type="term" value="F:serine-type endopeptidase inhibitor activity"/>
    <property type="evidence" value="ECO:0007669"/>
    <property type="project" value="InterPro"/>
</dbReference>
<reference evidence="5 6" key="1">
    <citation type="submission" date="2021-04" db="EMBL/GenBank/DDBJ databases">
        <title>Genome analysis of Polyangium sp.</title>
        <authorList>
            <person name="Li Y."/>
            <person name="Wang J."/>
        </authorList>
    </citation>
    <scope>NUCLEOTIDE SEQUENCE [LARGE SCALE GENOMIC DNA]</scope>
    <source>
        <strain evidence="5 6">SDU14</strain>
    </source>
</reference>
<sequence length="453" mass="48893">MKAPMLALLAALSLAACAPPPASNPAPNAASNSATPPSTSSAAEAPGPATTPASAPSPDDPSPAPAPADRAPIVQSNNAFAASLWGVLRAQPAHSGNLAVSPASITLALAMTFGGARGETAAEMKRVLHFDASADDIMRSAGELQRGWNTGKGPTILRTTNRLFGEITYTFEKPFLDATQRSFGAPLEPVDFVKNYERARQHINGWAQKQTQDRIKDLIPPNGVNETTRLALVNAVYFKANWGSPFEVSKTRPSPFHLTSTDKKDVPTMNREGVYRFAEQGRVRVLEMPYEGKDTSMVLLLPDAVDGLPALEQSLTAAELDRYIEAMTPELVTVSLPKFQVNPPSSIRLRETLETLGMRLAFDIRSADFTGIANPQKTRDRLYVSEVFHKAFVELDEKGTEAAAATAVVMARDSGLPPKPKVFRADHPFLFVLRDTKTGMILFMGRVADPSSR</sequence>
<protein>
    <submittedName>
        <fullName evidence="5">Serpin family protein</fullName>
    </submittedName>
</protein>
<evidence type="ECO:0000256" key="3">
    <source>
        <dbReference type="SAM" id="SignalP"/>
    </source>
</evidence>
<evidence type="ECO:0000313" key="5">
    <source>
        <dbReference type="EMBL" id="MDC3986792.1"/>
    </source>
</evidence>
<dbReference type="InterPro" id="IPR000215">
    <property type="entry name" value="Serpin_fam"/>
</dbReference>
<dbReference type="CDD" id="cd19590">
    <property type="entry name" value="serpin_thermopin-like"/>
    <property type="match status" value="1"/>
</dbReference>
<dbReference type="Gene3D" id="3.30.497.10">
    <property type="entry name" value="Antithrombin, subunit I, domain 2"/>
    <property type="match status" value="1"/>
</dbReference>
<dbReference type="PROSITE" id="PS51257">
    <property type="entry name" value="PROKAR_LIPOPROTEIN"/>
    <property type="match status" value="1"/>
</dbReference>
<dbReference type="InterPro" id="IPR042185">
    <property type="entry name" value="Serpin_sf_2"/>
</dbReference>
<dbReference type="InterPro" id="IPR036186">
    <property type="entry name" value="Serpin_sf"/>
</dbReference>
<dbReference type="InterPro" id="IPR042178">
    <property type="entry name" value="Serpin_sf_1"/>
</dbReference>
<dbReference type="InterPro" id="IPR023795">
    <property type="entry name" value="Serpin_CS"/>
</dbReference>
<dbReference type="InterPro" id="IPR023796">
    <property type="entry name" value="Serpin_dom"/>
</dbReference>
<evidence type="ECO:0000259" key="4">
    <source>
        <dbReference type="SMART" id="SM00093"/>
    </source>
</evidence>
<feature type="domain" description="Serpin" evidence="4">
    <location>
        <begin position="82"/>
        <end position="450"/>
    </location>
</feature>
<feature type="region of interest" description="Disordered" evidence="2">
    <location>
        <begin position="20"/>
        <end position="71"/>
    </location>
</feature>
<accession>A0A9X3XAV1</accession>
<proteinExistence type="inferred from homology"/>
<keyword evidence="6" id="KW-1185">Reference proteome</keyword>
<name>A0A9X3XAV1_9BACT</name>
<dbReference type="SMART" id="SM00093">
    <property type="entry name" value="SERPIN"/>
    <property type="match status" value="1"/>
</dbReference>